<dbReference type="InterPro" id="IPR000408">
    <property type="entry name" value="Reg_chr_condens"/>
</dbReference>
<feature type="repeat" description="RCC1" evidence="2">
    <location>
        <begin position="25"/>
        <end position="84"/>
    </location>
</feature>
<evidence type="ECO:0000259" key="3">
    <source>
        <dbReference type="Pfam" id="PF25390"/>
    </source>
</evidence>
<dbReference type="OrthoDB" id="496144at2759"/>
<dbReference type="InParanoid" id="A0A090N351"/>
<keyword evidence="1" id="KW-0677">Repeat</keyword>
<dbReference type="EMBL" id="KZ155771">
    <property type="protein sequence ID" value="OUS49352.1"/>
    <property type="molecule type" value="Genomic_DNA"/>
</dbReference>
<keyword evidence="6" id="KW-1185">Reference proteome</keyword>
<evidence type="ECO:0000313" key="4">
    <source>
        <dbReference type="EMBL" id="CEF97508.1"/>
    </source>
</evidence>
<dbReference type="STRING" id="70448.A0A090N351"/>
<proteinExistence type="predicted"/>
<feature type="repeat" description="RCC1" evidence="2">
    <location>
        <begin position="136"/>
        <end position="188"/>
    </location>
</feature>
<feature type="domain" description="RCC1-like" evidence="3">
    <location>
        <begin position="28"/>
        <end position="413"/>
    </location>
</feature>
<feature type="repeat" description="RCC1" evidence="2">
    <location>
        <begin position="303"/>
        <end position="355"/>
    </location>
</feature>
<dbReference type="Proteomes" id="UP000009170">
    <property type="component" value="Unassembled WGS sequence"/>
</dbReference>
<dbReference type="PROSITE" id="PS50012">
    <property type="entry name" value="RCC1_3"/>
    <property type="match status" value="7"/>
</dbReference>
<evidence type="ECO:0000256" key="2">
    <source>
        <dbReference type="PROSITE-ProRule" id="PRU00235"/>
    </source>
</evidence>
<dbReference type="Proteomes" id="UP000195557">
    <property type="component" value="Unassembled WGS sequence"/>
</dbReference>
<evidence type="ECO:0000313" key="5">
    <source>
        <dbReference type="EMBL" id="OUS49352.1"/>
    </source>
</evidence>
<dbReference type="Pfam" id="PF25390">
    <property type="entry name" value="WD40_RLD"/>
    <property type="match status" value="1"/>
</dbReference>
<sequence>MPLGAFARRASTALASARPSTSRAFTALSAGNGDFGRLGHGQVLTDDDVSFRSSNYFHPVRGLEDVDVTQCAAGGAHSIFLAHGGFVFACGLNNYGQLGHGKHSAHVPEAALVDLDVEVVRVAAGNNHTLCVDVDGGVWAFGKNEGGQLGTGLDLDGFQPRRIETLGLEGKIVDVACGAEHSLALSEDGRVYSWGTSADGVLGHGSETWNEGWFYRTAKTVAKPRLLRALSETKVRSIAAGHMHSACVDERGELFTWGQGRFNQLGQTSKYVDHETAPKSVDTLRFVHQVTCGGLHTLASTSAGVVSWGANQHGELGHGSNSDAKSAIPKPIKLSSRGWSKLSAGWKHSAGVSNDGKLFAWGFGGSVGSHSDEKLSSGGQLGLGNDFDYWEPTEVWLPGDAVGVSCGFNHTLALVRLGA</sequence>
<reference evidence="5" key="3">
    <citation type="submission" date="2017-04" db="EMBL/GenBank/DDBJ databases">
        <title>Population genomics of picophytoplankton unveils novel chromosome hypervariability.</title>
        <authorList>
            <consortium name="DOE Joint Genome Institute"/>
            <person name="Blanc-Mathieu R."/>
            <person name="Krasovec M."/>
            <person name="Hebrard M."/>
            <person name="Yau S."/>
            <person name="Desgranges E."/>
            <person name="Martin J."/>
            <person name="Schackwitz W."/>
            <person name="Kuo A."/>
            <person name="Salin G."/>
            <person name="Donnadieu C."/>
            <person name="Desdevises Y."/>
            <person name="Sanchez-Ferandin S."/>
            <person name="Moreau H."/>
            <person name="Rivals E."/>
            <person name="Grigoriev I.V."/>
            <person name="Grimsley N."/>
            <person name="Eyre-Walker A."/>
            <person name="Piganeau G."/>
        </authorList>
    </citation>
    <scope>NUCLEOTIDE SEQUENCE [LARGE SCALE GENOMIC DNA]</scope>
    <source>
        <strain evidence="5">RCC 1115</strain>
    </source>
</reference>
<dbReference type="SUPFAM" id="SSF50985">
    <property type="entry name" value="RCC1/BLIP-II"/>
    <property type="match status" value="1"/>
</dbReference>
<dbReference type="Gene3D" id="2.130.10.30">
    <property type="entry name" value="Regulator of chromosome condensation 1/beta-lactamase-inhibitor protein II"/>
    <property type="match status" value="2"/>
</dbReference>
<name>A0A090N351_OSTTA</name>
<reference evidence="4" key="2">
    <citation type="journal article" date="2014" name="BMC Genomics">
        <title>An improved genome of the model marine alga Ostreococcus tauri unfolds by assessing Illumina de novo assemblies.</title>
        <authorList>
            <person name="Blanc-Mathieu R."/>
            <person name="Verhelst B."/>
            <person name="Derelle E."/>
            <person name="Rombauts S."/>
            <person name="Bouget F.Y."/>
            <person name="Carre I."/>
            <person name="Chateau A."/>
            <person name="Eyre-Walker A."/>
            <person name="Grimsley N."/>
            <person name="Moreau H."/>
            <person name="Piegu B."/>
            <person name="Rivals E."/>
            <person name="Schackwitz W."/>
            <person name="Van de Peer Y."/>
            <person name="Piganeau G."/>
        </authorList>
    </citation>
    <scope>NUCLEOTIDE SEQUENCE</scope>
    <source>
        <strain evidence="4">RCC4221</strain>
    </source>
</reference>
<accession>A0A090N351</accession>
<feature type="repeat" description="RCC1" evidence="2">
    <location>
        <begin position="85"/>
        <end position="135"/>
    </location>
</feature>
<feature type="repeat" description="RCC1" evidence="2">
    <location>
        <begin position="252"/>
        <end position="303"/>
    </location>
</feature>
<dbReference type="InterPro" id="IPR058923">
    <property type="entry name" value="RCC1-like_dom"/>
</dbReference>
<evidence type="ECO:0000313" key="6">
    <source>
        <dbReference type="Proteomes" id="UP000009170"/>
    </source>
</evidence>
<feature type="repeat" description="RCC1" evidence="2">
    <location>
        <begin position="356"/>
        <end position="417"/>
    </location>
</feature>
<dbReference type="InterPro" id="IPR051625">
    <property type="entry name" value="Signaling_Regulatory_Domain"/>
</dbReference>
<feature type="repeat" description="RCC1" evidence="2">
    <location>
        <begin position="189"/>
        <end position="251"/>
    </location>
</feature>
<dbReference type="EMBL" id="CAID01000004">
    <property type="protein sequence ID" value="CEF97508.1"/>
    <property type="molecule type" value="Genomic_DNA"/>
</dbReference>
<dbReference type="FunCoup" id="A0A090N351">
    <property type="interactions" value="1173"/>
</dbReference>
<accession>A0A1Y5IQG0</accession>
<protein>
    <submittedName>
        <fullName evidence="5">Regulator of chromosome condensation 1/beta-lactamase-inhibitor protein II</fullName>
    </submittedName>
    <submittedName>
        <fullName evidence="4">Regulator of chromosome condensation, RCC1</fullName>
    </submittedName>
</protein>
<dbReference type="PANTHER" id="PTHR22872">
    <property type="entry name" value="BTK-BINDING PROTEIN-RELATED"/>
    <property type="match status" value="1"/>
</dbReference>
<accession>A0A454Y465</accession>
<dbReference type="InterPro" id="IPR009091">
    <property type="entry name" value="RCC1/BLIP-II"/>
</dbReference>
<evidence type="ECO:0000256" key="1">
    <source>
        <dbReference type="ARBA" id="ARBA00022737"/>
    </source>
</evidence>
<dbReference type="PROSITE" id="PS00626">
    <property type="entry name" value="RCC1_2"/>
    <property type="match status" value="5"/>
</dbReference>
<organism evidence="4 6">
    <name type="scientific">Ostreococcus tauri</name>
    <name type="common">Marine green alga</name>
    <dbReference type="NCBI Taxonomy" id="70448"/>
    <lineage>
        <taxon>Eukaryota</taxon>
        <taxon>Viridiplantae</taxon>
        <taxon>Chlorophyta</taxon>
        <taxon>Mamiellophyceae</taxon>
        <taxon>Mamiellales</taxon>
        <taxon>Bathycoccaceae</taxon>
        <taxon>Ostreococcus</taxon>
    </lineage>
</organism>
<dbReference type="PRINTS" id="PR00633">
    <property type="entry name" value="RCCNDNSATION"/>
</dbReference>
<dbReference type="AlphaFoldDB" id="A0A090N351"/>
<gene>
    <name evidence="5" type="ORF">BE221DRAFT_188620</name>
    <name evidence="4" type="ORF">OT_ostta04g01540</name>
</gene>
<reference evidence="4 6" key="1">
    <citation type="journal article" date="2006" name="Proc. Natl. Acad. Sci. U.S.A.">
        <title>Genome analysis of the smallest free-living eukaryote Ostreococcus tauri unveils many unique features.</title>
        <authorList>
            <person name="Derelle E."/>
            <person name="Ferraz C."/>
            <person name="Rombauts S."/>
            <person name="Rouze P."/>
            <person name="Worden A.Z."/>
            <person name="Robbens S."/>
            <person name="Partensky F."/>
            <person name="Degroeve S."/>
            <person name="Echeynie S."/>
            <person name="Cooke R."/>
            <person name="Saeys Y."/>
            <person name="Wuyts J."/>
            <person name="Jabbari K."/>
            <person name="Bowler C."/>
            <person name="Panaud O."/>
            <person name="Piegu B."/>
            <person name="Ball S.G."/>
            <person name="Ral J.-P."/>
            <person name="Bouget F.-Y."/>
            <person name="Piganeau G."/>
            <person name="De Baets B."/>
            <person name="Picard A."/>
            <person name="Delseny M."/>
            <person name="Demaille J."/>
            <person name="Van de Peer Y."/>
            <person name="Moreau H."/>
        </authorList>
    </citation>
    <scope>NUCLEOTIDE SEQUENCE [LARGE SCALE GENOMIC DNA]</scope>
    <source>
        <strain evidence="4 6">OTTH0595</strain>
    </source>
</reference>